<accession>A0A2N3NFJ4</accession>
<dbReference type="PANTHER" id="PTHR12124">
    <property type="entry name" value="POLYMYOSITIS/SCLERODERMA AUTOANTIGEN-RELATED"/>
    <property type="match status" value="1"/>
</dbReference>
<dbReference type="OrthoDB" id="2250022at2759"/>
<dbReference type="AlphaFoldDB" id="A0A2N3NFJ4"/>
<dbReference type="FunCoup" id="A0A2N3NFJ4">
    <property type="interactions" value="921"/>
</dbReference>
<feature type="compositionally biased region" description="Basic and acidic residues" evidence="9">
    <location>
        <begin position="707"/>
        <end position="719"/>
    </location>
</feature>
<dbReference type="InterPro" id="IPR036397">
    <property type="entry name" value="RNaseH_sf"/>
</dbReference>
<comment type="caution">
    <text evidence="11">The sequence shown here is derived from an EMBL/GenBank/DDBJ whole genome shotgun (WGS) entry which is preliminary data.</text>
</comment>
<evidence type="ECO:0000256" key="5">
    <source>
        <dbReference type="ARBA" id="ARBA00022835"/>
    </source>
</evidence>
<dbReference type="InterPro" id="IPR012337">
    <property type="entry name" value="RNaseH-like_sf"/>
</dbReference>
<evidence type="ECO:0000256" key="2">
    <source>
        <dbReference type="ARBA" id="ARBA00022552"/>
    </source>
</evidence>
<dbReference type="SUPFAM" id="SSF53098">
    <property type="entry name" value="Ribonuclease H-like"/>
    <property type="match status" value="1"/>
</dbReference>
<reference evidence="11 12" key="1">
    <citation type="journal article" date="2017" name="G3 (Bethesda)">
        <title>First Draft Genome Sequence of the Pathogenic Fungus Lomentospora prolificans (Formerly Scedosporium prolificans).</title>
        <authorList>
            <person name="Luo R."/>
            <person name="Zimin A."/>
            <person name="Workman R."/>
            <person name="Fan Y."/>
            <person name="Pertea G."/>
            <person name="Grossman N."/>
            <person name="Wear M.P."/>
            <person name="Jia B."/>
            <person name="Miller H."/>
            <person name="Casadevall A."/>
            <person name="Timp W."/>
            <person name="Zhang S.X."/>
            <person name="Salzberg S.L."/>
        </authorList>
    </citation>
    <scope>NUCLEOTIDE SEQUENCE [LARGE SCALE GENOMIC DNA]</scope>
    <source>
        <strain evidence="11 12">JHH-5317</strain>
    </source>
</reference>
<dbReference type="FunFam" id="1.10.150.80:FF:000001">
    <property type="entry name" value="Putative exosome component 10"/>
    <property type="match status" value="1"/>
</dbReference>
<comment type="similarity">
    <text evidence="8">Belongs to the exosome component 10/RRP6 family.</text>
</comment>
<dbReference type="GO" id="GO:0071036">
    <property type="term" value="P:nuclear polyadenylation-dependent snoRNA catabolic process"/>
    <property type="evidence" value="ECO:0007669"/>
    <property type="project" value="TreeGrafter"/>
</dbReference>
<dbReference type="GO" id="GO:0000467">
    <property type="term" value="P:exonucleolytic trimming to generate mature 3'-end of 5.8S rRNA from tricistronic rRNA transcript (SSU-rRNA, 5.8S rRNA, LSU-rRNA)"/>
    <property type="evidence" value="ECO:0007669"/>
    <property type="project" value="InterPro"/>
</dbReference>
<dbReference type="InterPro" id="IPR045092">
    <property type="entry name" value="Rrp6-like"/>
</dbReference>
<dbReference type="GO" id="GO:0071038">
    <property type="term" value="P:TRAMP-dependent tRNA surveillance pathway"/>
    <property type="evidence" value="ECO:0007669"/>
    <property type="project" value="TreeGrafter"/>
</dbReference>
<dbReference type="InterPro" id="IPR012588">
    <property type="entry name" value="Exosome-assoc_fac_Rrp6_N"/>
</dbReference>
<evidence type="ECO:0000256" key="7">
    <source>
        <dbReference type="ARBA" id="ARBA00023242"/>
    </source>
</evidence>
<dbReference type="VEuPathDB" id="FungiDB:jhhlp_003007"/>
<keyword evidence="7" id="KW-0539">Nucleus</keyword>
<dbReference type="GO" id="GO:0005730">
    <property type="term" value="C:nucleolus"/>
    <property type="evidence" value="ECO:0007669"/>
    <property type="project" value="TreeGrafter"/>
</dbReference>
<dbReference type="GO" id="GO:0071044">
    <property type="term" value="P:histone mRNA catabolic process"/>
    <property type="evidence" value="ECO:0007669"/>
    <property type="project" value="TreeGrafter"/>
</dbReference>
<dbReference type="CDD" id="cd06147">
    <property type="entry name" value="Rrp6p_like_exo"/>
    <property type="match status" value="1"/>
</dbReference>
<organism evidence="11 12">
    <name type="scientific">Lomentospora prolificans</name>
    <dbReference type="NCBI Taxonomy" id="41688"/>
    <lineage>
        <taxon>Eukaryota</taxon>
        <taxon>Fungi</taxon>
        <taxon>Dikarya</taxon>
        <taxon>Ascomycota</taxon>
        <taxon>Pezizomycotina</taxon>
        <taxon>Sordariomycetes</taxon>
        <taxon>Hypocreomycetidae</taxon>
        <taxon>Microascales</taxon>
        <taxon>Microascaceae</taxon>
        <taxon>Lomentospora</taxon>
    </lineage>
</organism>
<evidence type="ECO:0000256" key="9">
    <source>
        <dbReference type="SAM" id="MobiDB-lite"/>
    </source>
</evidence>
<evidence type="ECO:0000256" key="3">
    <source>
        <dbReference type="ARBA" id="ARBA00022722"/>
    </source>
</evidence>
<dbReference type="GO" id="GO:0000166">
    <property type="term" value="F:nucleotide binding"/>
    <property type="evidence" value="ECO:0007669"/>
    <property type="project" value="InterPro"/>
</dbReference>
<protein>
    <recommendedName>
        <fullName evidence="10">HRDC domain-containing protein</fullName>
    </recommendedName>
</protein>
<dbReference type="SMART" id="SM00474">
    <property type="entry name" value="35EXOc"/>
    <property type="match status" value="1"/>
</dbReference>
<feature type="compositionally biased region" description="Polar residues" evidence="9">
    <location>
        <begin position="745"/>
        <end position="756"/>
    </location>
</feature>
<keyword evidence="3" id="KW-0540">Nuclease</keyword>
<comment type="subcellular location">
    <subcellularLocation>
        <location evidence="1">Nucleus</location>
    </subcellularLocation>
</comment>
<dbReference type="PROSITE" id="PS50967">
    <property type="entry name" value="HRDC"/>
    <property type="match status" value="1"/>
</dbReference>
<dbReference type="SUPFAM" id="SSF47819">
    <property type="entry name" value="HRDC-like"/>
    <property type="match status" value="1"/>
</dbReference>
<evidence type="ECO:0000313" key="12">
    <source>
        <dbReference type="Proteomes" id="UP000233524"/>
    </source>
</evidence>
<dbReference type="Pfam" id="PF01612">
    <property type="entry name" value="DNA_pol_A_exo1"/>
    <property type="match status" value="1"/>
</dbReference>
<dbReference type="Proteomes" id="UP000233524">
    <property type="component" value="Unassembled WGS sequence"/>
</dbReference>
<dbReference type="InterPro" id="IPR049559">
    <property type="entry name" value="Rrp6p-like_exo"/>
</dbReference>
<dbReference type="SMART" id="SM00341">
    <property type="entry name" value="HRDC"/>
    <property type="match status" value="1"/>
</dbReference>
<feature type="region of interest" description="Disordered" evidence="9">
    <location>
        <begin position="670"/>
        <end position="810"/>
    </location>
</feature>
<keyword evidence="5" id="KW-0271">Exosome</keyword>
<feature type="compositionally biased region" description="Acidic residues" evidence="9">
    <location>
        <begin position="720"/>
        <end position="735"/>
    </location>
</feature>
<dbReference type="GO" id="GO:0071039">
    <property type="term" value="P:nuclear polyadenylation-dependent CUT catabolic process"/>
    <property type="evidence" value="ECO:0007669"/>
    <property type="project" value="TreeGrafter"/>
</dbReference>
<dbReference type="PANTHER" id="PTHR12124:SF47">
    <property type="entry name" value="EXOSOME COMPONENT 10"/>
    <property type="match status" value="1"/>
</dbReference>
<proteinExistence type="inferred from homology"/>
<dbReference type="InterPro" id="IPR044876">
    <property type="entry name" value="HRDC_dom_sf"/>
</dbReference>
<dbReference type="Pfam" id="PF00570">
    <property type="entry name" value="HRDC"/>
    <property type="match status" value="1"/>
</dbReference>
<keyword evidence="4" id="KW-0378">Hydrolase</keyword>
<evidence type="ECO:0000256" key="8">
    <source>
        <dbReference type="ARBA" id="ARBA00043957"/>
    </source>
</evidence>
<dbReference type="GO" id="GO:0071035">
    <property type="term" value="P:nuclear polyadenylation-dependent rRNA catabolic process"/>
    <property type="evidence" value="ECO:0007669"/>
    <property type="project" value="TreeGrafter"/>
</dbReference>
<dbReference type="STRING" id="41688.A0A2N3NFJ4"/>
<evidence type="ECO:0000313" key="11">
    <source>
        <dbReference type="EMBL" id="PKS11246.1"/>
    </source>
</evidence>
<dbReference type="GO" id="GO:0071037">
    <property type="term" value="P:nuclear polyadenylation-dependent snRNA catabolic process"/>
    <property type="evidence" value="ECO:0007669"/>
    <property type="project" value="TreeGrafter"/>
</dbReference>
<dbReference type="GO" id="GO:0003727">
    <property type="term" value="F:single-stranded RNA binding"/>
    <property type="evidence" value="ECO:0007669"/>
    <property type="project" value="TreeGrafter"/>
</dbReference>
<evidence type="ECO:0000256" key="1">
    <source>
        <dbReference type="ARBA" id="ARBA00004123"/>
    </source>
</evidence>
<feature type="region of interest" description="Disordered" evidence="9">
    <location>
        <begin position="822"/>
        <end position="874"/>
    </location>
</feature>
<evidence type="ECO:0000256" key="6">
    <source>
        <dbReference type="ARBA" id="ARBA00022839"/>
    </source>
</evidence>
<feature type="compositionally biased region" description="Basic residues" evidence="9">
    <location>
        <begin position="781"/>
        <end position="794"/>
    </location>
</feature>
<dbReference type="EMBL" id="NLAX01000008">
    <property type="protein sequence ID" value="PKS11246.1"/>
    <property type="molecule type" value="Genomic_DNA"/>
</dbReference>
<keyword evidence="6" id="KW-0269">Exonuclease</keyword>
<dbReference type="Gene3D" id="1.10.150.80">
    <property type="entry name" value="HRDC domain"/>
    <property type="match status" value="1"/>
</dbReference>
<keyword evidence="2" id="KW-0698">rRNA processing</keyword>
<keyword evidence="12" id="KW-1185">Reference proteome</keyword>
<dbReference type="GO" id="GO:0000175">
    <property type="term" value="F:3'-5'-RNA exonuclease activity"/>
    <property type="evidence" value="ECO:0007669"/>
    <property type="project" value="InterPro"/>
</dbReference>
<dbReference type="InParanoid" id="A0A2N3NFJ4"/>
<dbReference type="GO" id="GO:0000176">
    <property type="term" value="C:nuclear exosome (RNase complex)"/>
    <property type="evidence" value="ECO:0007669"/>
    <property type="project" value="InterPro"/>
</dbReference>
<evidence type="ECO:0000256" key="4">
    <source>
        <dbReference type="ARBA" id="ARBA00022801"/>
    </source>
</evidence>
<dbReference type="InterPro" id="IPR002121">
    <property type="entry name" value="HRDC_dom"/>
</dbReference>
<name>A0A2N3NFJ4_9PEZI</name>
<dbReference type="Gene3D" id="3.30.420.10">
    <property type="entry name" value="Ribonuclease H-like superfamily/Ribonuclease H"/>
    <property type="match status" value="1"/>
</dbReference>
<dbReference type="InterPro" id="IPR010997">
    <property type="entry name" value="HRDC-like_sf"/>
</dbReference>
<evidence type="ECO:0000259" key="10">
    <source>
        <dbReference type="PROSITE" id="PS50967"/>
    </source>
</evidence>
<dbReference type="InterPro" id="IPR002562">
    <property type="entry name" value="3'-5'_exonuclease_dom"/>
</dbReference>
<dbReference type="GO" id="GO:0071040">
    <property type="term" value="P:nuclear polyadenylation-dependent antisense transcript catabolic process"/>
    <property type="evidence" value="ECO:0007669"/>
    <property type="project" value="TreeGrafter"/>
</dbReference>
<sequence length="874" mass="98135">MADFKAVKDDLQSALVSTIKSVNKLASQDLAFQRTVNSGTDRRLNANTTRILNIANKLLKAAPRPNRLAAPKLEEFDDVDVNWRNIVDIVDATFEQADLALDEYTGLVKRKEAPTNESENAPPTKKSKFAALQANQRNANVTKPQLSFENTPNNFPSGPWKPILTQKPHATQPLEESFRLDTGEGLNNESSEYDYLQHFRPSSLLLSVAEREVKGADIGAAEIKTNALQKLTKDRIFRYKHPYEKEILGMEYPARVFEKADPIPYRPMEESKAIWVDTYEGVLEMLEELKKAAEIAIDLEHHDYRTYTGLTSLMQISTRDCDWVVDTLKPWRQKLEVLNQVFADPKIIKVLHGAFMDVIWLQRDLGLYLVGYFDTHFASRALGYPQHSLAFLLKKFIDFDADKKYQLADWRVRPIPEEMFFYARSDTHFLLYIYDMMRNELVEKSDPSSPETDLIRVVLDKSREQALSRFENPTFDEETGTGSRGWYNLVMKQPKPLNGQQFAVFRAVWRWRDESARRNDESVGYVLPTQGIWDIARVLPPDLKALHSLLPRHAWQARAEANELWKVVQEAQAKGVDGPSLQQFLIEGATLKDGKATGKAGITQDLASLNIAKAEVGRLPRSQLFGDMELSSRWESRMGSAKDADEYIPLPWQRLYTLEEVQLAIREANASNNEQARSPEPSPKPELEAPVEDDEFTLKAGMKRKRQGEEEKDTDKNGDASEDDNEQDDSDDEDGVAAVAKSESGADSSSPTQGATDGQDESAEEGKGAKVAQPANDLGAKKKAKQRTKRKLKRVQKDQAKKGAARQVQEEAFDYSTAQSVLHGKRAAAQQGAGAGPHKGKAAFDPYAKTADEGLKGARKAPPIHGGRSATFKK</sequence>
<gene>
    <name evidence="11" type="ORF">jhhlp_003007</name>
</gene>
<feature type="domain" description="HRDC" evidence="10">
    <location>
        <begin position="498"/>
        <end position="578"/>
    </location>
</feature>
<dbReference type="Pfam" id="PF08066">
    <property type="entry name" value="PMC2NT"/>
    <property type="match status" value="1"/>
</dbReference>
<dbReference type="GO" id="GO:0071051">
    <property type="term" value="P:poly(A)-dependent snoRNA 3'-end processing"/>
    <property type="evidence" value="ECO:0007669"/>
    <property type="project" value="TreeGrafter"/>
</dbReference>